<keyword evidence="8" id="KW-1015">Disulfide bond</keyword>
<keyword evidence="4" id="KW-0874">Quinone</keyword>
<evidence type="ECO:0000313" key="12">
    <source>
        <dbReference type="EMBL" id="CDF34086.1"/>
    </source>
</evidence>
<dbReference type="SUPFAM" id="SSF52833">
    <property type="entry name" value="Thioredoxin-like"/>
    <property type="match status" value="1"/>
</dbReference>
<reference evidence="13" key="1">
    <citation type="journal article" date="2013" name="Proc. Natl. Acad. Sci. U.S.A.">
        <title>Genome structure and metabolic features in the red seaweed Chondrus crispus shed light on evolution of the Archaeplastida.</title>
        <authorList>
            <person name="Collen J."/>
            <person name="Porcel B."/>
            <person name="Carre W."/>
            <person name="Ball S.G."/>
            <person name="Chaparro C."/>
            <person name="Tonon T."/>
            <person name="Barbeyron T."/>
            <person name="Michel G."/>
            <person name="Noel B."/>
            <person name="Valentin K."/>
            <person name="Elias M."/>
            <person name="Artiguenave F."/>
            <person name="Arun A."/>
            <person name="Aury J.M."/>
            <person name="Barbosa-Neto J.F."/>
            <person name="Bothwell J.H."/>
            <person name="Bouget F.Y."/>
            <person name="Brillet L."/>
            <person name="Cabello-Hurtado F."/>
            <person name="Capella-Gutierrez S."/>
            <person name="Charrier B."/>
            <person name="Cladiere L."/>
            <person name="Cock J.M."/>
            <person name="Coelho S.M."/>
            <person name="Colleoni C."/>
            <person name="Czjzek M."/>
            <person name="Da Silva C."/>
            <person name="Delage L."/>
            <person name="Denoeud F."/>
            <person name="Deschamps P."/>
            <person name="Dittami S.M."/>
            <person name="Gabaldon T."/>
            <person name="Gachon C.M."/>
            <person name="Groisillier A."/>
            <person name="Herve C."/>
            <person name="Jabbari K."/>
            <person name="Katinka M."/>
            <person name="Kloareg B."/>
            <person name="Kowalczyk N."/>
            <person name="Labadie K."/>
            <person name="Leblanc C."/>
            <person name="Lopez P.J."/>
            <person name="McLachlan D.H."/>
            <person name="Meslet-Cladiere L."/>
            <person name="Moustafa A."/>
            <person name="Nehr Z."/>
            <person name="Nyvall Collen P."/>
            <person name="Panaud O."/>
            <person name="Partensky F."/>
            <person name="Poulain J."/>
            <person name="Rensing S.A."/>
            <person name="Rousvoal S."/>
            <person name="Samson G."/>
            <person name="Symeonidi A."/>
            <person name="Weissenbach J."/>
            <person name="Zambounis A."/>
            <person name="Wincker P."/>
            <person name="Boyen C."/>
        </authorList>
    </citation>
    <scope>NUCLEOTIDE SEQUENCE [LARGE SCALE GENOMIC DNA]</scope>
    <source>
        <strain evidence="13">cv. Stackhouse</strain>
    </source>
</reference>
<keyword evidence="6" id="KW-0560">Oxidoreductase</keyword>
<dbReference type="RefSeq" id="XP_005713905.1">
    <property type="nucleotide sequence ID" value="XM_005713848.1"/>
</dbReference>
<dbReference type="Gene3D" id="3.40.30.10">
    <property type="entry name" value="Glutaredoxin"/>
    <property type="match status" value="1"/>
</dbReference>
<dbReference type="GO" id="GO:0048038">
    <property type="term" value="F:quinone binding"/>
    <property type="evidence" value="ECO:0007669"/>
    <property type="project" value="UniProtKB-KW"/>
</dbReference>
<feature type="transmembrane region" description="Helical" evidence="10">
    <location>
        <begin position="300"/>
        <end position="321"/>
    </location>
</feature>
<accession>R7Q9N1</accession>
<dbReference type="OrthoDB" id="343052at2759"/>
<evidence type="ECO:0000256" key="2">
    <source>
        <dbReference type="ARBA" id="ARBA00006214"/>
    </source>
</evidence>
<evidence type="ECO:0000313" key="13">
    <source>
        <dbReference type="Proteomes" id="UP000012073"/>
    </source>
</evidence>
<evidence type="ECO:0000259" key="11">
    <source>
        <dbReference type="SMART" id="SM00756"/>
    </source>
</evidence>
<evidence type="ECO:0000256" key="1">
    <source>
        <dbReference type="ARBA" id="ARBA00004141"/>
    </source>
</evidence>
<dbReference type="OMA" id="WCPHCHE"/>
<evidence type="ECO:0000256" key="4">
    <source>
        <dbReference type="ARBA" id="ARBA00022719"/>
    </source>
</evidence>
<dbReference type="CDD" id="cd12916">
    <property type="entry name" value="VKOR_1"/>
    <property type="match status" value="1"/>
</dbReference>
<organism evidence="12 13">
    <name type="scientific">Chondrus crispus</name>
    <name type="common">Carrageen Irish moss</name>
    <name type="synonym">Polymorpha crispa</name>
    <dbReference type="NCBI Taxonomy" id="2769"/>
    <lineage>
        <taxon>Eukaryota</taxon>
        <taxon>Rhodophyta</taxon>
        <taxon>Florideophyceae</taxon>
        <taxon>Rhodymeniophycidae</taxon>
        <taxon>Gigartinales</taxon>
        <taxon>Gigartinaceae</taxon>
        <taxon>Chondrus</taxon>
    </lineage>
</organism>
<dbReference type="InterPro" id="IPR044698">
    <property type="entry name" value="VKOR/LTO1"/>
</dbReference>
<evidence type="ECO:0000256" key="8">
    <source>
        <dbReference type="ARBA" id="ARBA00023157"/>
    </source>
</evidence>
<dbReference type="InterPro" id="IPR036249">
    <property type="entry name" value="Thioredoxin-like_sf"/>
</dbReference>
<feature type="transmembrane region" description="Helical" evidence="10">
    <location>
        <begin position="272"/>
        <end position="294"/>
    </location>
</feature>
<evidence type="ECO:0000256" key="3">
    <source>
        <dbReference type="ARBA" id="ARBA00022692"/>
    </source>
</evidence>
<dbReference type="Pfam" id="PF07884">
    <property type="entry name" value="VKOR"/>
    <property type="match status" value="1"/>
</dbReference>
<evidence type="ECO:0000256" key="5">
    <source>
        <dbReference type="ARBA" id="ARBA00022989"/>
    </source>
</evidence>
<keyword evidence="7 10" id="KW-0472">Membrane</keyword>
<dbReference type="SMART" id="SM00756">
    <property type="entry name" value="VKc"/>
    <property type="match status" value="1"/>
</dbReference>
<keyword evidence="9" id="KW-0676">Redox-active center</keyword>
<dbReference type="Proteomes" id="UP000012073">
    <property type="component" value="Unassembled WGS sequence"/>
</dbReference>
<feature type="transmembrane region" description="Helical" evidence="10">
    <location>
        <begin position="190"/>
        <end position="211"/>
    </location>
</feature>
<comment type="subcellular location">
    <subcellularLocation>
        <location evidence="1">Membrane</location>
        <topology evidence="1">Multi-pass membrane protein</topology>
    </subcellularLocation>
</comment>
<feature type="domain" description="Vitamin K epoxide reductase" evidence="11">
    <location>
        <begin position="140"/>
        <end position="291"/>
    </location>
</feature>
<proteinExistence type="inferred from homology"/>
<dbReference type="GeneID" id="17321613"/>
<name>R7Q9N1_CHOCR</name>
<protein>
    <recommendedName>
        <fullName evidence="11">Vitamin K epoxide reductase domain-containing protein</fullName>
    </recommendedName>
</protein>
<sequence>MKVYLSDAPKPNTFLDNRCASPGTGIELCLSCTLKLIQILTLPGARVWRYTPLPQIDLALVLAWNRLESVWKHLPTVNEPWQLHSTLMCIASRCHNLHFPQTSLSCIRLEDIAPQSDLSAETEPGTANSQTNETNPLFEFQNIRKILTAVSMVGAAETSYLTFNKIFSSPGAICATQGCLDVLSGPFSSFLGIPLTLLGALAYGVFAYLAVWPLSADEEEDEEGTLLTPEEVYGIRDAATRPILLALSTALFIFSCYLMFLLFFVIQSYCPYCLFSAVLSTSLFMLTAFVGRAVPRVGDALRVGIVSTGVSSIAAALLFFVGYPQHVAAQNPGEPQEPPAITMRSTSDTLRIASKLKSKNAKMYGAFWCNHCYDQKQRFGKRAFANIEYIECDKHGMNSQYQLCRDKRIPGYPTWELNGELFPGEIDLPELEQLVDERTK</sequence>
<dbReference type="KEGG" id="ccp:CHC_T00002659001"/>
<gene>
    <name evidence="12" type="ORF">CHC_T00002659001</name>
</gene>
<dbReference type="PANTHER" id="PTHR34573">
    <property type="entry name" value="VKC DOMAIN-CONTAINING PROTEIN"/>
    <property type="match status" value="1"/>
</dbReference>
<dbReference type="GO" id="GO:0016491">
    <property type="term" value="F:oxidoreductase activity"/>
    <property type="evidence" value="ECO:0007669"/>
    <property type="project" value="UniProtKB-KW"/>
</dbReference>
<dbReference type="GO" id="GO:0016020">
    <property type="term" value="C:membrane"/>
    <property type="evidence" value="ECO:0007669"/>
    <property type="project" value="UniProtKB-SubCell"/>
</dbReference>
<dbReference type="InterPro" id="IPR012932">
    <property type="entry name" value="VKOR"/>
</dbReference>
<dbReference type="PhylomeDB" id="R7Q9N1"/>
<evidence type="ECO:0000256" key="6">
    <source>
        <dbReference type="ARBA" id="ARBA00023002"/>
    </source>
</evidence>
<keyword evidence="13" id="KW-1185">Reference proteome</keyword>
<dbReference type="AlphaFoldDB" id="R7Q9N1"/>
<keyword evidence="3 10" id="KW-0812">Transmembrane</keyword>
<dbReference type="PANTHER" id="PTHR34573:SF1">
    <property type="entry name" value="VITAMIN K EPOXIDE REDUCTASE DOMAIN-CONTAINING PROTEIN"/>
    <property type="match status" value="1"/>
</dbReference>
<dbReference type="Gene3D" id="1.20.1440.130">
    <property type="entry name" value="VKOR domain"/>
    <property type="match status" value="1"/>
</dbReference>
<evidence type="ECO:0000256" key="7">
    <source>
        <dbReference type="ARBA" id="ARBA00023136"/>
    </source>
</evidence>
<dbReference type="InterPro" id="IPR038354">
    <property type="entry name" value="VKOR_sf"/>
</dbReference>
<evidence type="ECO:0000256" key="10">
    <source>
        <dbReference type="SAM" id="Phobius"/>
    </source>
</evidence>
<feature type="transmembrane region" description="Helical" evidence="10">
    <location>
        <begin position="243"/>
        <end position="265"/>
    </location>
</feature>
<keyword evidence="5 10" id="KW-1133">Transmembrane helix</keyword>
<dbReference type="Gramene" id="CDF34086">
    <property type="protein sequence ID" value="CDF34086"/>
    <property type="gene ID" value="CHC_T00002659001"/>
</dbReference>
<comment type="similarity">
    <text evidence="2">Belongs to the VKOR family.</text>
</comment>
<dbReference type="EMBL" id="HG001672">
    <property type="protein sequence ID" value="CDF34086.1"/>
    <property type="molecule type" value="Genomic_DNA"/>
</dbReference>
<evidence type="ECO:0000256" key="9">
    <source>
        <dbReference type="ARBA" id="ARBA00023284"/>
    </source>
</evidence>
<dbReference type="STRING" id="2769.R7Q9N1"/>